<accession>A0ABY3WBA5</accession>
<protein>
    <submittedName>
        <fullName evidence="1">Uncharacterized protein</fullName>
    </submittedName>
</protein>
<dbReference type="EMBL" id="CP093326">
    <property type="protein sequence ID" value="UNK45587.1"/>
    <property type="molecule type" value="Genomic_DNA"/>
</dbReference>
<reference evidence="1 2" key="1">
    <citation type="submission" date="2022-03" db="EMBL/GenBank/DDBJ databases">
        <title>Isotopic signatures of nitrous oxide derived from detoxification processes.</title>
        <authorList>
            <person name="Behrendt U."/>
            <person name="Buchen C."/>
            <person name="Well R."/>
            <person name="Ulrich A."/>
            <person name="Rohe L."/>
            <person name="Kolb S."/>
            <person name="Schloter M."/>
            <person name="Horn M.A."/>
            <person name="Augustin J."/>
        </authorList>
    </citation>
    <scope>NUCLEOTIDE SEQUENCE [LARGE SCALE GENOMIC DNA]</scope>
    <source>
        <strain evidence="1 2">S4-C24</strain>
    </source>
</reference>
<gene>
    <name evidence="1" type="ORF">MNQ99_16980</name>
</gene>
<dbReference type="RefSeq" id="WP_241913781.1">
    <property type="nucleotide sequence ID" value="NZ_CP093326.1"/>
</dbReference>
<keyword evidence="2" id="KW-1185">Reference proteome</keyword>
<name>A0ABY3WBA5_9MICC</name>
<evidence type="ECO:0000313" key="2">
    <source>
        <dbReference type="Proteomes" id="UP000829069"/>
    </source>
</evidence>
<organism evidence="1 2">
    <name type="scientific">Arthrobacter sulfonylureivorans</name>
    <dbReference type="NCBI Taxonomy" id="2486855"/>
    <lineage>
        <taxon>Bacteria</taxon>
        <taxon>Bacillati</taxon>
        <taxon>Actinomycetota</taxon>
        <taxon>Actinomycetes</taxon>
        <taxon>Micrococcales</taxon>
        <taxon>Micrococcaceae</taxon>
        <taxon>Arthrobacter</taxon>
    </lineage>
</organism>
<dbReference type="Proteomes" id="UP000829069">
    <property type="component" value="Chromosome"/>
</dbReference>
<sequence length="151" mass="15933">MSGPIRRASIARFLNRTCPGITVKTFPQGWTIANRTGASKTAKAFDALLEAAAPHASVRAWADFDDLLVATSPSGSPEEFGDYRPRPAEEALAAKTVLTGSPLAAAHLRLTAFGLGIRSFDHGPVAVNVEHRQAPFRLLAVSGQVLGSADI</sequence>
<evidence type="ECO:0000313" key="1">
    <source>
        <dbReference type="EMBL" id="UNK45587.1"/>
    </source>
</evidence>
<proteinExistence type="predicted"/>